<organism evidence="11 12">
    <name type="scientific">Fictibacillus fluitans</name>
    <dbReference type="NCBI Taxonomy" id="3058422"/>
    <lineage>
        <taxon>Bacteria</taxon>
        <taxon>Bacillati</taxon>
        <taxon>Bacillota</taxon>
        <taxon>Bacilli</taxon>
        <taxon>Bacillales</taxon>
        <taxon>Fictibacillaceae</taxon>
        <taxon>Fictibacillus</taxon>
    </lineage>
</organism>
<evidence type="ECO:0000313" key="12">
    <source>
        <dbReference type="Proteomes" id="UP001172721"/>
    </source>
</evidence>
<comment type="caution">
    <text evidence="11">The sequence shown here is derived from an EMBL/GenBank/DDBJ whole genome shotgun (WGS) entry which is preliminary data.</text>
</comment>
<dbReference type="Pfam" id="PF02518">
    <property type="entry name" value="HATPase_c"/>
    <property type="match status" value="1"/>
</dbReference>
<dbReference type="Proteomes" id="UP001172721">
    <property type="component" value="Unassembled WGS sequence"/>
</dbReference>
<keyword evidence="3" id="KW-0597">Phosphoprotein</keyword>
<dbReference type="GO" id="GO:0016301">
    <property type="term" value="F:kinase activity"/>
    <property type="evidence" value="ECO:0007669"/>
    <property type="project" value="UniProtKB-KW"/>
</dbReference>
<evidence type="ECO:0000256" key="3">
    <source>
        <dbReference type="ARBA" id="ARBA00022553"/>
    </source>
</evidence>
<dbReference type="Gene3D" id="3.30.565.10">
    <property type="entry name" value="Histidine kinase-like ATPase, C-terminal domain"/>
    <property type="match status" value="1"/>
</dbReference>
<comment type="catalytic activity">
    <reaction evidence="1">
        <text>ATP + protein L-histidine = ADP + protein N-phospho-L-histidine.</text>
        <dbReference type="EC" id="2.7.13.3"/>
    </reaction>
</comment>
<dbReference type="InterPro" id="IPR011712">
    <property type="entry name" value="Sig_transdc_His_kin_sub3_dim/P"/>
</dbReference>
<keyword evidence="5" id="KW-0547">Nucleotide-binding</keyword>
<evidence type="ECO:0000256" key="2">
    <source>
        <dbReference type="ARBA" id="ARBA00012438"/>
    </source>
</evidence>
<evidence type="ECO:0000259" key="9">
    <source>
        <dbReference type="Pfam" id="PF02518"/>
    </source>
</evidence>
<evidence type="ECO:0000256" key="8">
    <source>
        <dbReference type="ARBA" id="ARBA00023012"/>
    </source>
</evidence>
<dbReference type="PANTHER" id="PTHR24421">
    <property type="entry name" value="NITRATE/NITRITE SENSOR PROTEIN NARX-RELATED"/>
    <property type="match status" value="1"/>
</dbReference>
<evidence type="ECO:0000256" key="1">
    <source>
        <dbReference type="ARBA" id="ARBA00000085"/>
    </source>
</evidence>
<keyword evidence="6 11" id="KW-0418">Kinase</keyword>
<protein>
    <recommendedName>
        <fullName evidence="2">histidine kinase</fullName>
        <ecNumber evidence="2">2.7.13.3</ecNumber>
    </recommendedName>
</protein>
<dbReference type="InterPro" id="IPR003594">
    <property type="entry name" value="HATPase_dom"/>
</dbReference>
<evidence type="ECO:0000256" key="5">
    <source>
        <dbReference type="ARBA" id="ARBA00022741"/>
    </source>
</evidence>
<keyword evidence="7" id="KW-0067">ATP-binding</keyword>
<accession>A0ABT8I3V4</accession>
<dbReference type="EMBL" id="JAUHTR010000031">
    <property type="protein sequence ID" value="MDN4527722.1"/>
    <property type="molecule type" value="Genomic_DNA"/>
</dbReference>
<dbReference type="EC" id="2.7.13.3" evidence="2"/>
<feature type="domain" description="Histidine kinase/HSP90-like ATPase" evidence="9">
    <location>
        <begin position="129"/>
        <end position="219"/>
    </location>
</feature>
<dbReference type="SUPFAM" id="SSF55874">
    <property type="entry name" value="ATPase domain of HSP90 chaperone/DNA topoisomerase II/histidine kinase"/>
    <property type="match status" value="1"/>
</dbReference>
<dbReference type="Pfam" id="PF07730">
    <property type="entry name" value="HisKA_3"/>
    <property type="match status" value="1"/>
</dbReference>
<keyword evidence="4" id="KW-0808">Transferase</keyword>
<evidence type="ECO:0000313" key="11">
    <source>
        <dbReference type="EMBL" id="MDN4527722.1"/>
    </source>
</evidence>
<dbReference type="RefSeq" id="WP_301168703.1">
    <property type="nucleotide sequence ID" value="NZ_JAUHTR010000031.1"/>
</dbReference>
<evidence type="ECO:0000256" key="4">
    <source>
        <dbReference type="ARBA" id="ARBA00022679"/>
    </source>
</evidence>
<dbReference type="PANTHER" id="PTHR24421:SF10">
    <property type="entry name" value="NITRATE_NITRITE SENSOR PROTEIN NARQ"/>
    <property type="match status" value="1"/>
</dbReference>
<keyword evidence="8" id="KW-0902">Two-component regulatory system</keyword>
<dbReference type="InterPro" id="IPR050482">
    <property type="entry name" value="Sensor_HK_TwoCompSys"/>
</dbReference>
<evidence type="ECO:0000256" key="6">
    <source>
        <dbReference type="ARBA" id="ARBA00022777"/>
    </source>
</evidence>
<reference evidence="11" key="1">
    <citation type="submission" date="2023-07" db="EMBL/GenBank/DDBJ databases">
        <title>Fictibacillus sp. isolated from freshwater pond.</title>
        <authorList>
            <person name="Kirdat K."/>
            <person name="Bhat A."/>
            <person name="Mourya A."/>
            <person name="Yadav A."/>
        </authorList>
    </citation>
    <scope>NUCLEOTIDE SEQUENCE</scope>
    <source>
        <strain evidence="11">NE201</strain>
    </source>
</reference>
<dbReference type="Gene3D" id="1.20.5.1930">
    <property type="match status" value="1"/>
</dbReference>
<keyword evidence="12" id="KW-1185">Reference proteome</keyword>
<proteinExistence type="predicted"/>
<evidence type="ECO:0000259" key="10">
    <source>
        <dbReference type="Pfam" id="PF07730"/>
    </source>
</evidence>
<evidence type="ECO:0000256" key="7">
    <source>
        <dbReference type="ARBA" id="ARBA00022840"/>
    </source>
</evidence>
<dbReference type="InterPro" id="IPR036890">
    <property type="entry name" value="HATPase_C_sf"/>
</dbReference>
<gene>
    <name evidence="11" type="ORF">QYB97_24980</name>
</gene>
<feature type="domain" description="Signal transduction histidine kinase subgroup 3 dimerisation and phosphoacceptor" evidence="10">
    <location>
        <begin position="26"/>
        <end position="89"/>
    </location>
</feature>
<name>A0ABT8I3V4_9BACL</name>
<dbReference type="CDD" id="cd16917">
    <property type="entry name" value="HATPase_UhpB-NarQ-NarX-like"/>
    <property type="match status" value="1"/>
</dbReference>
<sequence length="222" mass="25001">MMGEPSKQSKEAVISYIIQTQEEEMKRISYELHESVGQTLYSFYTGLQFIQSGITDNQLKRFAEEMEQSLERSIKEIQMVSVELHPPTLSTLGIYPALKSYAKQFTATFGIEVEIEEGGKEKKLPEGQNVTLFRVCQEALHNAAKYADTSFIKIIFTWEADCLKIEVKDFGKGFQIDEVQTQSFPGIQAMKERMHLAGGECIISSLVGEGTEVTMVLPLLNP</sequence>